<dbReference type="AlphaFoldDB" id="A0AA39YNH9"/>
<dbReference type="InterPro" id="IPR029001">
    <property type="entry name" value="ITPase-like_fam"/>
</dbReference>
<dbReference type="SUPFAM" id="SSF52972">
    <property type="entry name" value="ITPase-like"/>
    <property type="match status" value="1"/>
</dbReference>
<keyword evidence="2" id="KW-1185">Reference proteome</keyword>
<gene>
    <name evidence="1" type="ORF">B0T16DRAFT_314360</name>
</gene>
<name>A0AA39YNH9_9PEZI</name>
<dbReference type="Proteomes" id="UP001174936">
    <property type="component" value="Unassembled WGS sequence"/>
</dbReference>
<sequence>MDLLADNNIETIRNTETVVPAPIIETKTIPHFPSYPFPRHGDAILLVIPTANKHKTQILFEAFKAQKPPTAPLHHIVIPADSGVGEQPYDSAGIIGAYNRINNALRALASSPEKQIVLAEKQIGSVIVASIENYIQLAAGASGSRSVDYGVVMVHNATKWVTAASLSKGVTVPEVFVDKARSFGFEDDEGRYGKVTVGSILADSVPGLDKADWHVVLAGRSRYELLREAIDGISIPW</sequence>
<proteinExistence type="predicted"/>
<organism evidence="1 2">
    <name type="scientific">Cercophora newfieldiana</name>
    <dbReference type="NCBI Taxonomy" id="92897"/>
    <lineage>
        <taxon>Eukaryota</taxon>
        <taxon>Fungi</taxon>
        <taxon>Dikarya</taxon>
        <taxon>Ascomycota</taxon>
        <taxon>Pezizomycotina</taxon>
        <taxon>Sordariomycetes</taxon>
        <taxon>Sordariomycetidae</taxon>
        <taxon>Sordariales</taxon>
        <taxon>Lasiosphaeriaceae</taxon>
        <taxon>Cercophora</taxon>
    </lineage>
</organism>
<comment type="caution">
    <text evidence="1">The sequence shown here is derived from an EMBL/GenBank/DDBJ whole genome shotgun (WGS) entry which is preliminary data.</text>
</comment>
<reference evidence="1" key="1">
    <citation type="submission" date="2023-06" db="EMBL/GenBank/DDBJ databases">
        <title>Genome-scale phylogeny and comparative genomics of the fungal order Sordariales.</title>
        <authorList>
            <consortium name="Lawrence Berkeley National Laboratory"/>
            <person name="Hensen N."/>
            <person name="Bonometti L."/>
            <person name="Westerberg I."/>
            <person name="Brannstrom I.O."/>
            <person name="Guillou S."/>
            <person name="Cros-Aarteil S."/>
            <person name="Calhoun S."/>
            <person name="Haridas S."/>
            <person name="Kuo A."/>
            <person name="Mondo S."/>
            <person name="Pangilinan J."/>
            <person name="Riley R."/>
            <person name="Labutti K."/>
            <person name="Andreopoulos B."/>
            <person name="Lipzen A."/>
            <person name="Chen C."/>
            <person name="Yanf M."/>
            <person name="Daum C."/>
            <person name="Ng V."/>
            <person name="Clum A."/>
            <person name="Steindorff A."/>
            <person name="Ohm R."/>
            <person name="Martin F."/>
            <person name="Silar P."/>
            <person name="Natvig D."/>
            <person name="Lalanne C."/>
            <person name="Gautier V."/>
            <person name="Ament-Velasquez S.L."/>
            <person name="Kruys A."/>
            <person name="Hutchinson M.I."/>
            <person name="Powell A.J."/>
            <person name="Barry K."/>
            <person name="Miller A.N."/>
            <person name="Grigoriev I.V."/>
            <person name="Debuchy R."/>
            <person name="Gladieux P."/>
            <person name="Thoren M.H."/>
            <person name="Johannesson H."/>
        </authorList>
    </citation>
    <scope>NUCLEOTIDE SEQUENCE</scope>
    <source>
        <strain evidence="1">SMH2532-1</strain>
    </source>
</reference>
<evidence type="ECO:0000313" key="1">
    <source>
        <dbReference type="EMBL" id="KAK0654866.1"/>
    </source>
</evidence>
<evidence type="ECO:0000313" key="2">
    <source>
        <dbReference type="Proteomes" id="UP001174936"/>
    </source>
</evidence>
<protein>
    <recommendedName>
        <fullName evidence="3">Non-canonical purine NTP phosphatase/PRRC1 domain-containing protein</fullName>
    </recommendedName>
</protein>
<accession>A0AA39YNH9</accession>
<dbReference type="EMBL" id="JAULSV010000001">
    <property type="protein sequence ID" value="KAK0654866.1"/>
    <property type="molecule type" value="Genomic_DNA"/>
</dbReference>
<evidence type="ECO:0008006" key="3">
    <source>
        <dbReference type="Google" id="ProtNLM"/>
    </source>
</evidence>
<dbReference type="Gene3D" id="3.90.950.10">
    <property type="match status" value="1"/>
</dbReference>